<reference evidence="2" key="1">
    <citation type="submission" date="2020-10" db="EMBL/GenBank/DDBJ databases">
        <title>Connecting structure to function with the recovery of over 1000 high-quality activated sludge metagenome-assembled genomes encoding full-length rRNA genes using long-read sequencing.</title>
        <authorList>
            <person name="Singleton C.M."/>
            <person name="Petriglieri F."/>
            <person name="Kristensen J.M."/>
            <person name="Kirkegaard R.H."/>
            <person name="Michaelsen T.Y."/>
            <person name="Andersen M.H."/>
            <person name="Karst S.M."/>
            <person name="Dueholm M.S."/>
            <person name="Nielsen P.H."/>
            <person name="Albertsen M."/>
        </authorList>
    </citation>
    <scope>NUCLEOTIDE SEQUENCE</scope>
    <source>
        <strain evidence="2">Bjer_18-Q3-R1-45_BAT3C.347</strain>
    </source>
</reference>
<feature type="transmembrane region" description="Helical" evidence="1">
    <location>
        <begin position="12"/>
        <end position="28"/>
    </location>
</feature>
<feature type="transmembrane region" description="Helical" evidence="1">
    <location>
        <begin position="100"/>
        <end position="121"/>
    </location>
</feature>
<comment type="caution">
    <text evidence="2">The sequence shown here is derived from an EMBL/GenBank/DDBJ whole genome shotgun (WGS) entry which is preliminary data.</text>
</comment>
<dbReference type="EMBL" id="JADJEV010000002">
    <property type="protein sequence ID" value="MBK6972275.1"/>
    <property type="molecule type" value="Genomic_DNA"/>
</dbReference>
<name>A0A9D7E3J6_9PROT</name>
<sequence length="130" mass="14362">MIPGETFAKRVFFWAGVYGLVVLAPQYFLEGTIGRDFPPPITHPEHFYGFIGVALAWQFAFLLIFREPGRLRPIMLAAVAEKFLFATSSFALLAPSRAPVSVGLFAAIDLTLGFLFLVSFFRLRKSSAGA</sequence>
<proteinExistence type="predicted"/>
<dbReference type="AlphaFoldDB" id="A0A9D7E3J6"/>
<keyword evidence="1" id="KW-1133">Transmembrane helix</keyword>
<evidence type="ECO:0000313" key="2">
    <source>
        <dbReference type="EMBL" id="MBK6972275.1"/>
    </source>
</evidence>
<protein>
    <submittedName>
        <fullName evidence="2">Uncharacterized protein</fullName>
    </submittedName>
</protein>
<accession>A0A9D7E3J6</accession>
<gene>
    <name evidence="2" type="ORF">IPH26_04725</name>
</gene>
<organism evidence="2 3">
    <name type="scientific">Candidatus Methylophosphatis roskildensis</name>
    <dbReference type="NCBI Taxonomy" id="2899263"/>
    <lineage>
        <taxon>Bacteria</taxon>
        <taxon>Pseudomonadati</taxon>
        <taxon>Pseudomonadota</taxon>
        <taxon>Betaproteobacteria</taxon>
        <taxon>Nitrosomonadales</taxon>
        <taxon>Sterolibacteriaceae</taxon>
        <taxon>Candidatus Methylophosphatis</taxon>
    </lineage>
</organism>
<keyword evidence="1" id="KW-0812">Transmembrane</keyword>
<feature type="transmembrane region" description="Helical" evidence="1">
    <location>
        <begin position="74"/>
        <end position="94"/>
    </location>
</feature>
<evidence type="ECO:0000313" key="3">
    <source>
        <dbReference type="Proteomes" id="UP000807785"/>
    </source>
</evidence>
<keyword evidence="1" id="KW-0472">Membrane</keyword>
<feature type="transmembrane region" description="Helical" evidence="1">
    <location>
        <begin position="48"/>
        <end position="65"/>
    </location>
</feature>
<dbReference type="Proteomes" id="UP000807785">
    <property type="component" value="Unassembled WGS sequence"/>
</dbReference>
<evidence type="ECO:0000256" key="1">
    <source>
        <dbReference type="SAM" id="Phobius"/>
    </source>
</evidence>